<dbReference type="InterPro" id="IPR000048">
    <property type="entry name" value="IQ_motif_EF-hand-BS"/>
</dbReference>
<dbReference type="GO" id="GO:0008270">
    <property type="term" value="F:zinc ion binding"/>
    <property type="evidence" value="ECO:0007669"/>
    <property type="project" value="UniProtKB-KW"/>
</dbReference>
<dbReference type="InterPro" id="IPR036028">
    <property type="entry name" value="SH3-like_dom_sf"/>
</dbReference>
<dbReference type="PROSITE" id="PS50119">
    <property type="entry name" value="ZF_BBOX"/>
    <property type="match status" value="1"/>
</dbReference>
<dbReference type="PROSITE" id="PS50096">
    <property type="entry name" value="IQ"/>
    <property type="match status" value="2"/>
</dbReference>
<reference evidence="7 8" key="1">
    <citation type="submission" date="2014-11" db="EMBL/GenBank/DDBJ databases">
        <authorList>
            <person name="Zhu J."/>
            <person name="Qi W."/>
            <person name="Song R."/>
        </authorList>
    </citation>
    <scope>NUCLEOTIDE SEQUENCE [LARGE SCALE GENOMIC DNA]</scope>
</reference>
<dbReference type="SMART" id="SM00015">
    <property type="entry name" value="IQ"/>
    <property type="match status" value="3"/>
</dbReference>
<dbReference type="AlphaFoldDB" id="A0A0G4GAJ2"/>
<dbReference type="CDD" id="cd00174">
    <property type="entry name" value="SH3"/>
    <property type="match status" value="1"/>
</dbReference>
<feature type="domain" description="SH3" evidence="5">
    <location>
        <begin position="15"/>
        <end position="94"/>
    </location>
</feature>
<dbReference type="SUPFAM" id="SSF50044">
    <property type="entry name" value="SH3-domain"/>
    <property type="match status" value="1"/>
</dbReference>
<evidence type="ECO:0000256" key="2">
    <source>
        <dbReference type="PROSITE-ProRule" id="PRU00024"/>
    </source>
</evidence>
<evidence type="ECO:0000313" key="7">
    <source>
        <dbReference type="EMBL" id="CEM25744.1"/>
    </source>
</evidence>
<evidence type="ECO:0000256" key="1">
    <source>
        <dbReference type="ARBA" id="ARBA00022443"/>
    </source>
</evidence>
<organism evidence="7 8">
    <name type="scientific">Vitrella brassicaformis (strain CCMP3155)</name>
    <dbReference type="NCBI Taxonomy" id="1169540"/>
    <lineage>
        <taxon>Eukaryota</taxon>
        <taxon>Sar</taxon>
        <taxon>Alveolata</taxon>
        <taxon>Colpodellida</taxon>
        <taxon>Vitrellaceae</taxon>
        <taxon>Vitrella</taxon>
    </lineage>
</organism>
<dbReference type="InterPro" id="IPR000315">
    <property type="entry name" value="Znf_B-box"/>
</dbReference>
<dbReference type="Pfam" id="PF22586">
    <property type="entry name" value="ANCHR-like_BBOX"/>
    <property type="match status" value="1"/>
</dbReference>
<keyword evidence="2" id="KW-0863">Zinc-finger</keyword>
<dbReference type="InParanoid" id="A0A0G4GAJ2"/>
<dbReference type="Pfam" id="PF00612">
    <property type="entry name" value="IQ"/>
    <property type="match status" value="3"/>
</dbReference>
<dbReference type="VEuPathDB" id="CryptoDB:Vbra_9797"/>
<dbReference type="Pfam" id="PF07653">
    <property type="entry name" value="SH3_2"/>
    <property type="match status" value="1"/>
</dbReference>
<name>A0A0G4GAJ2_VITBC</name>
<dbReference type="Gene3D" id="2.30.30.40">
    <property type="entry name" value="SH3 Domains"/>
    <property type="match status" value="1"/>
</dbReference>
<accession>A0A0G4GAJ2</accession>
<keyword evidence="2" id="KW-0479">Metal-binding</keyword>
<dbReference type="OrthoDB" id="432303at2759"/>
<dbReference type="STRING" id="1169540.A0A0G4GAJ2"/>
<proteinExistence type="predicted"/>
<dbReference type="PROSITE" id="PS50002">
    <property type="entry name" value="SH3"/>
    <property type="match status" value="1"/>
</dbReference>
<feature type="domain" description="B box-type" evidence="6">
    <location>
        <begin position="744"/>
        <end position="791"/>
    </location>
</feature>
<evidence type="ECO:0000256" key="3">
    <source>
        <dbReference type="PROSITE-ProRule" id="PRU00192"/>
    </source>
</evidence>
<evidence type="ECO:0000313" key="8">
    <source>
        <dbReference type="Proteomes" id="UP000041254"/>
    </source>
</evidence>
<gene>
    <name evidence="7" type="ORF">Vbra_9797</name>
</gene>
<evidence type="ECO:0000259" key="5">
    <source>
        <dbReference type="PROSITE" id="PS50002"/>
    </source>
</evidence>
<dbReference type="EMBL" id="CDMY01000603">
    <property type="protein sequence ID" value="CEM25744.1"/>
    <property type="molecule type" value="Genomic_DNA"/>
</dbReference>
<dbReference type="Gene3D" id="4.10.640.40">
    <property type="entry name" value="Cytoplasmic polyadenylation element-binding protein, ZZ domain"/>
    <property type="match status" value="1"/>
</dbReference>
<evidence type="ECO:0000256" key="4">
    <source>
        <dbReference type="SAM" id="MobiDB-lite"/>
    </source>
</evidence>
<dbReference type="CDD" id="cd19757">
    <property type="entry name" value="Bbox1"/>
    <property type="match status" value="1"/>
</dbReference>
<dbReference type="Proteomes" id="UP000041254">
    <property type="component" value="Unassembled WGS sequence"/>
</dbReference>
<keyword evidence="2" id="KW-0862">Zinc</keyword>
<evidence type="ECO:0008006" key="9">
    <source>
        <dbReference type="Google" id="ProtNLM"/>
    </source>
</evidence>
<sequence length="1003" mass="112121">MSSAGAAAIDLPDDDGSKRYVCIFDFEPSKIDWPFPKAPPLALSVGQVVEVTPAEDQEGADLPETASGWVFGRLLGSKSKKGYFPLSYTAPLAEYLHLLQDYEGDLNKLPQPRAATASDDGPPEGPDEATRAPKPALLDRMVERQGTSDEGAKLPPLSILVPPVPTSQSPGKSQMLRTLMEGIRKQVSQESMGESPRSAVLDQLTAYGVMPPDHEPVTENLHVQTQKVQELLNKNFPVSWQPACLKPLSTINDLIANQTRMGFQALKEKDRTGVAGAKRSDAAEVLLAGSGALTLAGGRQRMTAPYQTDMRVRSTSVRMARGIIPAMTRDAIKKAGMLGARWTPMFRQSLHDAVNETFRMGMDPSILSEAYLFDPQSRGRFWSIHANDVGGDFWFSLLRTKRHIFYMTLDFQDITMIHPEAWLYPETQTHVVPQLLPSQASRSTKEAMEAKPLLLPDRVLLESFVDPLHGWLKQHPVNTDESMQDSPFAYYIRNRQLPPPTEKTVIEGVQIITEKLPQWAKITEKHTSVSAPPIEAAEEAEVPAAASVEEAVVEGEAEEAPPAVDDAGMGDDSQWRDVKTLPKDRVEPDMLRLGTVATTLKGYLALRIFLRNRASPDLGRGMCLPYTPKMVKAMAVQLGLGLLGTVKSTAYGSRSSAAVAGAAEAPSAASGVPRMPVYHYYWFAAFALRYPLPTDWDLVVINEVRHYVYLPTGHTQLLHPLLPSLKEMLSDLIENEIMWDHRGSLKVACNECGVHDAVVWCQQCTDYFCSTCFLNVHGHSKRGKKHTPTPIPGCRYLTEYEIDRLGPYIPLVDVGSYNRARFLSRDASADKESCNCQWLSFPAEVFGVMLQSLPPSNFILKHASPPRLPTGAKHFYYHFGHDVVTDDVNIISRDFAEHRMLLKLQKAMRGYLSRKTIRRRHAAATTIQSTWKMVQCRKLFGKDGGVGRVIYRWYRRWRARYHQRRLARAVTKFQARLRGWFHRRDLQHHSAAARQIQAGRDMT</sequence>
<dbReference type="InterPro" id="IPR001452">
    <property type="entry name" value="SH3_domain"/>
</dbReference>
<keyword evidence="8" id="KW-1185">Reference proteome</keyword>
<feature type="region of interest" description="Disordered" evidence="4">
    <location>
        <begin position="108"/>
        <end position="172"/>
    </location>
</feature>
<dbReference type="InterPro" id="IPR038446">
    <property type="entry name" value="CEBP_ZZ_sf"/>
</dbReference>
<dbReference type="CDD" id="cd23767">
    <property type="entry name" value="IQCD"/>
    <property type="match status" value="1"/>
</dbReference>
<dbReference type="SMART" id="SM00326">
    <property type="entry name" value="SH3"/>
    <property type="match status" value="1"/>
</dbReference>
<dbReference type="Gene3D" id="1.20.5.190">
    <property type="match status" value="1"/>
</dbReference>
<feature type="compositionally biased region" description="Basic and acidic residues" evidence="4">
    <location>
        <begin position="140"/>
        <end position="152"/>
    </location>
</feature>
<evidence type="ECO:0000259" key="6">
    <source>
        <dbReference type="PROSITE" id="PS50119"/>
    </source>
</evidence>
<protein>
    <recommendedName>
        <fullName evidence="9">B box-type domain-containing protein</fullName>
    </recommendedName>
</protein>
<keyword evidence="1 3" id="KW-0728">SH3 domain</keyword>